<protein>
    <submittedName>
        <fullName evidence="1">Uncharacterized protein</fullName>
    </submittedName>
</protein>
<reference evidence="2" key="2">
    <citation type="journal article" date="2020" name="Plant Dis.">
        <title>A Grain Rot of Rice in Iran Caused by a Xanthomonas Strain Closely Related to X. sacchari.</title>
        <authorList>
            <person name="Mirghasempour S.A."/>
            <person name="Huang S."/>
            <person name="Studholme D.J."/>
            <person name="Brady C.L."/>
        </authorList>
    </citation>
    <scope>NUCLEOTIDE SEQUENCE</scope>
    <source>
        <strain evidence="2">SAM114</strain>
    </source>
</reference>
<dbReference type="AlphaFoldDB" id="A0A6N7QEJ0"/>
<evidence type="ECO:0000313" key="3">
    <source>
        <dbReference type="Proteomes" id="UP000437931"/>
    </source>
</evidence>
<name>A0A6N7QEJ0_9XANT</name>
<gene>
    <name evidence="1" type="ORF">GIY21_14495</name>
    <name evidence="2" type="ORF">GIY22_13965</name>
</gene>
<evidence type="ECO:0000313" key="2">
    <source>
        <dbReference type="EMBL" id="MRH75725.1"/>
    </source>
</evidence>
<organism evidence="1 4">
    <name type="scientific">Xanthomonas sontii</name>
    <dbReference type="NCBI Taxonomy" id="2650745"/>
    <lineage>
        <taxon>Bacteria</taxon>
        <taxon>Pseudomonadati</taxon>
        <taxon>Pseudomonadota</taxon>
        <taxon>Gammaproteobacteria</taxon>
        <taxon>Lysobacterales</taxon>
        <taxon>Lysobacteraceae</taxon>
        <taxon>Xanthomonas</taxon>
    </lineage>
</organism>
<accession>A0A6N7QEJ0</accession>
<evidence type="ECO:0000313" key="4">
    <source>
        <dbReference type="Proteomes" id="UP000439314"/>
    </source>
</evidence>
<evidence type="ECO:0000313" key="1">
    <source>
        <dbReference type="EMBL" id="MRH01501.1"/>
    </source>
</evidence>
<dbReference type="EMBL" id="WJPM01000012">
    <property type="protein sequence ID" value="MRH75725.1"/>
    <property type="molecule type" value="Genomic_DNA"/>
</dbReference>
<dbReference type="EMBL" id="WJPN01000012">
    <property type="protein sequence ID" value="MRH01501.1"/>
    <property type="molecule type" value="Genomic_DNA"/>
</dbReference>
<reference evidence="3 4" key="1">
    <citation type="submission" date="2019-11" db="EMBL/GenBank/DDBJ databases">
        <title>First report of rice panicle blight caused by Xanthomonas sp. in Iran.</title>
        <authorList>
            <person name="Mirghasempour S.A."/>
            <person name="Huang S."/>
            <person name="Brady C.L."/>
            <person name="Studholme D.J."/>
        </authorList>
    </citation>
    <scope>NUCLEOTIDE SEQUENCE [LARGE SCALE GENOMIC DNA]</scope>
    <source>
        <strain evidence="1 4">ASD011</strain>
        <strain evidence="3">SAM114</strain>
    </source>
</reference>
<sequence>MLITLGIRNIAPSAEDPHHDVYIAQLDPDAAQPFRLGQSIRGGHAERGGSISLALDELEGWTGDWRQHLRHAGCAWAIAPIEAAQRSGDLQSALDALVAGAEQRRADAR</sequence>
<dbReference type="Proteomes" id="UP000437931">
    <property type="component" value="Unassembled WGS sequence"/>
</dbReference>
<dbReference type="Proteomes" id="UP000439314">
    <property type="component" value="Unassembled WGS sequence"/>
</dbReference>
<dbReference type="RefSeq" id="WP_153751939.1">
    <property type="nucleotide sequence ID" value="NZ_WJPM01000012.1"/>
</dbReference>
<keyword evidence="3" id="KW-1185">Reference proteome</keyword>
<proteinExistence type="predicted"/>
<comment type="caution">
    <text evidence="1">The sequence shown here is derived from an EMBL/GenBank/DDBJ whole genome shotgun (WGS) entry which is preliminary data.</text>
</comment>